<evidence type="ECO:0000256" key="11">
    <source>
        <dbReference type="ARBA" id="ARBA00022974"/>
    </source>
</evidence>
<evidence type="ECO:0000256" key="20">
    <source>
        <dbReference type="ARBA" id="ARBA00031179"/>
    </source>
</evidence>
<evidence type="ECO:0000256" key="26">
    <source>
        <dbReference type="SAM" id="MobiDB-lite"/>
    </source>
</evidence>
<dbReference type="Ensembl" id="ENSCAFT00000069644.2">
    <property type="protein sequence ID" value="ENSCAFP00000055759.2"/>
    <property type="gene ID" value="ENSCAFG00000006889.6"/>
</dbReference>
<dbReference type="GO" id="GO:0007155">
    <property type="term" value="P:cell adhesion"/>
    <property type="evidence" value="ECO:0007669"/>
    <property type="project" value="UniProtKB-KW"/>
</dbReference>
<feature type="compositionally biased region" description="Polar residues" evidence="26">
    <location>
        <begin position="404"/>
        <end position="424"/>
    </location>
</feature>
<reference evidence="29" key="2">
    <citation type="submission" date="2025-08" db="UniProtKB">
        <authorList>
            <consortium name="Ensembl"/>
        </authorList>
    </citation>
    <scope>IDENTIFICATION</scope>
</reference>
<feature type="region of interest" description="Disordered" evidence="26">
    <location>
        <begin position="474"/>
        <end position="632"/>
    </location>
</feature>
<dbReference type="PROSITE" id="PS01241">
    <property type="entry name" value="LINK_1"/>
    <property type="match status" value="1"/>
</dbReference>
<evidence type="ECO:0000313" key="30">
    <source>
        <dbReference type="Proteomes" id="UP000002254"/>
    </source>
</evidence>
<dbReference type="SUPFAM" id="SSF56436">
    <property type="entry name" value="C-type lectin-like"/>
    <property type="match status" value="1"/>
</dbReference>
<reference evidence="29 30" key="1">
    <citation type="journal article" date="2005" name="Nature">
        <title>Genome sequence, comparative analysis and haplotype structure of the domestic dog.</title>
        <authorList>
            <consortium name="Broad Sequencing Platform"/>
            <person name="Lindblad-Toh K."/>
            <person name="Wade C.M."/>
            <person name="Mikkelsen T.S."/>
            <person name="Karlsson E.K."/>
            <person name="Jaffe D.B."/>
            <person name="Kamal M."/>
            <person name="Clamp M."/>
            <person name="Chang J.L."/>
            <person name="Kulbokas E.J. III"/>
            <person name="Zody M.C."/>
            <person name="Mauceli E."/>
            <person name="Xie X."/>
            <person name="Breen M."/>
            <person name="Wayne R.K."/>
            <person name="Ostrander E.A."/>
            <person name="Ponting C.P."/>
            <person name="Galibert F."/>
            <person name="Smith D.R."/>
            <person name="DeJong P.J."/>
            <person name="Kirkness E."/>
            <person name="Alvarez P."/>
            <person name="Biagi T."/>
            <person name="Brockman W."/>
            <person name="Butler J."/>
            <person name="Chin C.W."/>
            <person name="Cook A."/>
            <person name="Cuff J."/>
            <person name="Daly M.J."/>
            <person name="DeCaprio D."/>
            <person name="Gnerre S."/>
            <person name="Grabherr M."/>
            <person name="Kellis M."/>
            <person name="Kleber M."/>
            <person name="Bardeleben C."/>
            <person name="Goodstadt L."/>
            <person name="Heger A."/>
            <person name="Hitte C."/>
            <person name="Kim L."/>
            <person name="Koepfli K.P."/>
            <person name="Parker H.G."/>
            <person name="Pollinger J.P."/>
            <person name="Searle S.M."/>
            <person name="Sutter N.B."/>
            <person name="Thomas R."/>
            <person name="Webber C."/>
            <person name="Baldwin J."/>
            <person name="Abebe A."/>
            <person name="Abouelleil A."/>
            <person name="Aftuck L."/>
            <person name="Ait-Zahra M."/>
            <person name="Aldredge T."/>
            <person name="Allen N."/>
            <person name="An P."/>
            <person name="Anderson S."/>
            <person name="Antoine C."/>
            <person name="Arachchi H."/>
            <person name="Aslam A."/>
            <person name="Ayotte L."/>
            <person name="Bachantsang P."/>
            <person name="Barry A."/>
            <person name="Bayul T."/>
            <person name="Benamara M."/>
            <person name="Berlin A."/>
            <person name="Bessette D."/>
            <person name="Blitshteyn B."/>
            <person name="Bloom T."/>
            <person name="Blye J."/>
            <person name="Boguslavskiy L."/>
            <person name="Bonnet C."/>
            <person name="Boukhgalter B."/>
            <person name="Brown A."/>
            <person name="Cahill P."/>
            <person name="Calixte N."/>
            <person name="Camarata J."/>
            <person name="Cheshatsang Y."/>
            <person name="Chu J."/>
            <person name="Citroen M."/>
            <person name="Collymore A."/>
            <person name="Cooke P."/>
            <person name="Dawoe T."/>
            <person name="Daza R."/>
            <person name="Decktor K."/>
            <person name="DeGray S."/>
            <person name="Dhargay N."/>
            <person name="Dooley K."/>
            <person name="Dooley K."/>
            <person name="Dorje P."/>
            <person name="Dorjee K."/>
            <person name="Dorris L."/>
            <person name="Duffey N."/>
            <person name="Dupes A."/>
            <person name="Egbiremolen O."/>
            <person name="Elong R."/>
            <person name="Falk J."/>
            <person name="Farina A."/>
            <person name="Faro S."/>
            <person name="Ferguson D."/>
            <person name="Ferreira P."/>
            <person name="Fisher S."/>
            <person name="FitzGerald M."/>
            <person name="Foley K."/>
            <person name="Foley C."/>
            <person name="Franke A."/>
            <person name="Friedrich D."/>
            <person name="Gage D."/>
            <person name="Garber M."/>
            <person name="Gearin G."/>
            <person name="Giannoukos G."/>
            <person name="Goode T."/>
            <person name="Goyette A."/>
            <person name="Graham J."/>
            <person name="Grandbois E."/>
            <person name="Gyaltsen K."/>
            <person name="Hafez N."/>
            <person name="Hagopian D."/>
            <person name="Hagos B."/>
            <person name="Hall J."/>
            <person name="Healy C."/>
            <person name="Hegarty R."/>
            <person name="Honan T."/>
            <person name="Horn A."/>
            <person name="Houde N."/>
            <person name="Hughes L."/>
            <person name="Hunnicutt L."/>
            <person name="Husby M."/>
            <person name="Jester B."/>
            <person name="Jones C."/>
            <person name="Kamat A."/>
            <person name="Kanga B."/>
            <person name="Kells C."/>
            <person name="Khazanovich D."/>
            <person name="Kieu A.C."/>
            <person name="Kisner P."/>
            <person name="Kumar M."/>
            <person name="Lance K."/>
            <person name="Landers T."/>
            <person name="Lara M."/>
            <person name="Lee W."/>
            <person name="Leger J.P."/>
            <person name="Lennon N."/>
            <person name="Leuper L."/>
            <person name="LeVine S."/>
            <person name="Liu J."/>
            <person name="Liu X."/>
            <person name="Lokyitsang Y."/>
            <person name="Lokyitsang T."/>
            <person name="Lui A."/>
            <person name="Macdonald J."/>
            <person name="Major J."/>
            <person name="Marabella R."/>
            <person name="Maru K."/>
            <person name="Matthews C."/>
            <person name="McDonough S."/>
            <person name="Mehta T."/>
            <person name="Meldrim J."/>
            <person name="Melnikov A."/>
            <person name="Meneus L."/>
            <person name="Mihalev A."/>
            <person name="Mihova T."/>
            <person name="Miller K."/>
            <person name="Mittelman R."/>
            <person name="Mlenga V."/>
            <person name="Mulrain L."/>
            <person name="Munson G."/>
            <person name="Navidi A."/>
            <person name="Naylor J."/>
            <person name="Nguyen T."/>
            <person name="Nguyen N."/>
            <person name="Nguyen C."/>
            <person name="Nguyen T."/>
            <person name="Nicol R."/>
            <person name="Norbu N."/>
            <person name="Norbu C."/>
            <person name="Novod N."/>
            <person name="Nyima T."/>
            <person name="Olandt P."/>
            <person name="O'Neill B."/>
            <person name="O'Neill K."/>
            <person name="Osman S."/>
            <person name="Oyono L."/>
            <person name="Patti C."/>
            <person name="Perrin D."/>
            <person name="Phunkhang P."/>
            <person name="Pierre F."/>
            <person name="Priest M."/>
            <person name="Rachupka A."/>
            <person name="Raghuraman S."/>
            <person name="Rameau R."/>
            <person name="Ray V."/>
            <person name="Raymond C."/>
            <person name="Rege F."/>
            <person name="Rise C."/>
            <person name="Rogers J."/>
            <person name="Rogov P."/>
            <person name="Sahalie J."/>
            <person name="Settipalli S."/>
            <person name="Sharpe T."/>
            <person name="Shea T."/>
            <person name="Sheehan M."/>
            <person name="Sherpa N."/>
            <person name="Shi J."/>
            <person name="Shih D."/>
            <person name="Sloan J."/>
            <person name="Smith C."/>
            <person name="Sparrow T."/>
            <person name="Stalker J."/>
            <person name="Stange-Thomann N."/>
            <person name="Stavropoulos S."/>
            <person name="Stone C."/>
            <person name="Stone S."/>
            <person name="Sykes S."/>
            <person name="Tchuinga P."/>
            <person name="Tenzing P."/>
            <person name="Tesfaye S."/>
            <person name="Thoulutsang D."/>
            <person name="Thoulutsang Y."/>
            <person name="Topham K."/>
            <person name="Topping I."/>
            <person name="Tsamla T."/>
            <person name="Vassiliev H."/>
            <person name="Venkataraman V."/>
            <person name="Vo A."/>
            <person name="Wangchuk T."/>
            <person name="Wangdi T."/>
            <person name="Weiand M."/>
            <person name="Wilkinson J."/>
            <person name="Wilson A."/>
            <person name="Yadav S."/>
            <person name="Yang S."/>
            <person name="Yang X."/>
            <person name="Young G."/>
            <person name="Yu Q."/>
            <person name="Zainoun J."/>
            <person name="Zembek L."/>
            <person name="Zimmer A."/>
            <person name="Lander E.S."/>
        </authorList>
    </citation>
    <scope>NUCLEOTIDE SEQUENCE [LARGE SCALE GENOMIC DNA]</scope>
    <source>
        <strain evidence="29">Boxer</strain>
    </source>
</reference>
<dbReference type="GO" id="GO:0009986">
    <property type="term" value="C:cell surface"/>
    <property type="evidence" value="ECO:0007669"/>
    <property type="project" value="UniProtKB-ARBA"/>
</dbReference>
<evidence type="ECO:0000256" key="8">
    <source>
        <dbReference type="ARBA" id="ARBA00022692"/>
    </source>
</evidence>
<evidence type="ECO:0000256" key="9">
    <source>
        <dbReference type="ARBA" id="ARBA00022729"/>
    </source>
</evidence>
<dbReference type="Proteomes" id="UP000002254">
    <property type="component" value="Chromosome 18"/>
</dbReference>
<comment type="subunit">
    <text evidence="24">Interacts with PKN2. Interacts with TIAM1 and TIAM2. Interacts with HA, as well as other glycosaminoglycans, collagen, laminin, and fibronectin via its N-terminal segment. Interacts with UNC119. Interacts with PDPN (via extracellular domain); this interaction is required for PDPN-mediated directional migration and regulation of lamellipodia extension/stabilization during cell spreading and migration. Interacts with RDX, EZR and MSN. Interacts with EGFR. Interacts with CD74; this complex is essential for the MIF-induced signaling cascade that results in B cell survival.</text>
</comment>
<dbReference type="GO" id="GO:0048731">
    <property type="term" value="P:system development"/>
    <property type="evidence" value="ECO:0007669"/>
    <property type="project" value="UniProtKB-ARBA"/>
</dbReference>
<feature type="compositionally biased region" description="Polar residues" evidence="26">
    <location>
        <begin position="541"/>
        <end position="552"/>
    </location>
</feature>
<dbReference type="OrthoDB" id="9938473at2759"/>
<organism evidence="29 30">
    <name type="scientific">Canis lupus familiaris</name>
    <name type="common">Dog</name>
    <name type="synonym">Canis familiaris</name>
    <dbReference type="NCBI Taxonomy" id="9615"/>
    <lineage>
        <taxon>Eukaryota</taxon>
        <taxon>Metazoa</taxon>
        <taxon>Chordata</taxon>
        <taxon>Craniata</taxon>
        <taxon>Vertebrata</taxon>
        <taxon>Euteleostomi</taxon>
        <taxon>Mammalia</taxon>
        <taxon>Eutheria</taxon>
        <taxon>Laurasiatheria</taxon>
        <taxon>Carnivora</taxon>
        <taxon>Caniformia</taxon>
        <taxon>Canidae</taxon>
        <taxon>Canis</taxon>
    </lineage>
</organism>
<evidence type="ECO:0000256" key="27">
    <source>
        <dbReference type="SAM" id="Phobius"/>
    </source>
</evidence>
<proteinExistence type="predicted"/>
<dbReference type="FunFam" id="3.10.100.10:FF:000004">
    <property type="entry name" value="CD44 antigen isoform X2"/>
    <property type="match status" value="1"/>
</dbReference>
<dbReference type="GO" id="GO:0032991">
    <property type="term" value="C:protein-containing complex"/>
    <property type="evidence" value="ECO:0007669"/>
    <property type="project" value="UniProtKB-ARBA"/>
</dbReference>
<keyword evidence="7" id="KW-0597">Phosphoprotein</keyword>
<feature type="compositionally biased region" description="Low complexity" evidence="26">
    <location>
        <begin position="329"/>
        <end position="339"/>
    </location>
</feature>
<keyword evidence="5" id="KW-1003">Cell membrane</keyword>
<feature type="compositionally biased region" description="Basic and acidic residues" evidence="26">
    <location>
        <begin position="531"/>
        <end position="540"/>
    </location>
</feature>
<dbReference type="GO" id="GO:0005540">
    <property type="term" value="F:hyaluronic acid binding"/>
    <property type="evidence" value="ECO:0007669"/>
    <property type="project" value="InterPro"/>
</dbReference>
<keyword evidence="11" id="KW-0654">Proteoglycan</keyword>
<feature type="compositionally biased region" description="Basic and acidic residues" evidence="26">
    <location>
        <begin position="301"/>
        <end position="315"/>
    </location>
</feature>
<dbReference type="InterPro" id="IPR001231">
    <property type="entry name" value="CD44_antigen"/>
</dbReference>
<evidence type="ECO:0000256" key="17">
    <source>
        <dbReference type="ARBA" id="ARBA00023273"/>
    </source>
</evidence>
<keyword evidence="6" id="KW-0964">Secreted</keyword>
<feature type="compositionally biased region" description="Basic and acidic residues" evidence="26">
    <location>
        <begin position="59"/>
        <end position="70"/>
    </location>
</feature>
<evidence type="ECO:0000256" key="22">
    <source>
        <dbReference type="ARBA" id="ARBA00032514"/>
    </source>
</evidence>
<keyword evidence="9" id="KW-0732">Signal</keyword>
<feature type="region of interest" description="Disordered" evidence="26">
    <location>
        <begin position="670"/>
        <end position="708"/>
    </location>
</feature>
<feature type="transmembrane region" description="Helical" evidence="27">
    <location>
        <begin position="716"/>
        <end position="737"/>
    </location>
</feature>
<dbReference type="InterPro" id="IPR043210">
    <property type="entry name" value="CD44_antigen-like"/>
</dbReference>
<keyword evidence="13 27" id="KW-0472">Membrane</keyword>
<evidence type="ECO:0000256" key="16">
    <source>
        <dbReference type="ARBA" id="ARBA00023180"/>
    </source>
</evidence>
<accession>A0A8P0P520</accession>
<keyword evidence="12 27" id="KW-1133">Transmembrane helix</keyword>
<name>A0A8P0P520_CANLF</name>
<evidence type="ECO:0000313" key="29">
    <source>
        <dbReference type="Ensembl" id="ENSCAFP00000055759.2"/>
    </source>
</evidence>
<dbReference type="InterPro" id="IPR016186">
    <property type="entry name" value="C-type_lectin-like/link_sf"/>
</dbReference>
<dbReference type="PANTHER" id="PTHR10225">
    <property type="entry name" value="HYALURONAN RECEPTOR"/>
    <property type="match status" value="1"/>
</dbReference>
<dbReference type="GO" id="GO:0005886">
    <property type="term" value="C:plasma membrane"/>
    <property type="evidence" value="ECO:0007669"/>
    <property type="project" value="UniProtKB-SubCell"/>
</dbReference>
<feature type="region of interest" description="Disordered" evidence="26">
    <location>
        <begin position="300"/>
        <end position="339"/>
    </location>
</feature>
<feature type="compositionally biased region" description="Low complexity" evidence="26">
    <location>
        <begin position="684"/>
        <end position="701"/>
    </location>
</feature>
<evidence type="ECO:0000256" key="2">
    <source>
        <dbReference type="ARBA" id="ARBA00004251"/>
    </source>
</evidence>
<keyword evidence="17" id="KW-0966">Cell projection</keyword>
<evidence type="ECO:0000256" key="3">
    <source>
        <dbReference type="ARBA" id="ARBA00004613"/>
    </source>
</evidence>
<feature type="compositionally biased region" description="Polar residues" evidence="26">
    <location>
        <begin position="488"/>
        <end position="516"/>
    </location>
</feature>
<evidence type="ECO:0000256" key="15">
    <source>
        <dbReference type="ARBA" id="ARBA00023170"/>
    </source>
</evidence>
<feature type="compositionally biased region" description="Basic and acidic residues" evidence="26">
    <location>
        <begin position="425"/>
        <end position="445"/>
    </location>
</feature>
<dbReference type="GO" id="GO:0005902">
    <property type="term" value="C:microvillus"/>
    <property type="evidence" value="ECO:0007669"/>
    <property type="project" value="UniProtKB-SubCell"/>
</dbReference>
<evidence type="ECO:0000256" key="24">
    <source>
        <dbReference type="ARBA" id="ARBA00065352"/>
    </source>
</evidence>
<evidence type="ECO:0000256" key="23">
    <source>
        <dbReference type="ARBA" id="ARBA00032917"/>
    </source>
</evidence>
<dbReference type="CDD" id="cd03516">
    <property type="entry name" value="Link_domain_CD44_like"/>
    <property type="match status" value="1"/>
</dbReference>
<evidence type="ECO:0000256" key="10">
    <source>
        <dbReference type="ARBA" id="ARBA00022889"/>
    </source>
</evidence>
<gene>
    <name evidence="29" type="primary">CD44</name>
</gene>
<dbReference type="GO" id="GO:0042981">
    <property type="term" value="P:regulation of apoptotic process"/>
    <property type="evidence" value="ECO:0007669"/>
    <property type="project" value="UniProtKB-ARBA"/>
</dbReference>
<feature type="region of interest" description="Disordered" evidence="26">
    <location>
        <begin position="16"/>
        <end position="145"/>
    </location>
</feature>
<keyword evidence="8 27" id="KW-0812">Transmembrane</keyword>
<dbReference type="InterPro" id="IPR000538">
    <property type="entry name" value="Link_dom"/>
</dbReference>
<evidence type="ECO:0000256" key="1">
    <source>
        <dbReference type="ARBA" id="ARBA00004105"/>
    </source>
</evidence>
<protein>
    <recommendedName>
        <fullName evidence="4">CD44 antigen</fullName>
    </recommendedName>
    <alternativeName>
        <fullName evidence="22">GP90 lymphocyte homing/adhesion receptor</fullName>
    </alternativeName>
    <alternativeName>
        <fullName evidence="21">HUTCH-I</fullName>
    </alternativeName>
    <alternativeName>
        <fullName evidence="23">Hermes antigen</fullName>
    </alternativeName>
    <alternativeName>
        <fullName evidence="20">Hyaluronate receptor</fullName>
    </alternativeName>
    <alternativeName>
        <fullName evidence="18">Phagocytic glycoprotein 1</fullName>
    </alternativeName>
    <alternativeName>
        <fullName evidence="19">Phagocytic glycoprotein I</fullName>
    </alternativeName>
</protein>
<evidence type="ECO:0000256" key="5">
    <source>
        <dbReference type="ARBA" id="ARBA00022475"/>
    </source>
</evidence>
<evidence type="ECO:0000256" key="7">
    <source>
        <dbReference type="ARBA" id="ARBA00022553"/>
    </source>
</evidence>
<sequence>MGGWPHVPAWAWKMTRGLGKGNSSPVHGRSSSACPEPPRQKANGPPSRENSASGPGEDEGARPVRLERTPGSRPRLRTVSKEHPWRPPSRPQHIQAPSLPGRTPAPRQARAAALAPCSAGITAPSPAPRTGPRTPDPRTGPRRPALAPRTMDKLGWHLAWGLCLLRLSLAQIDLNITCRYAGVFHVEKNGRYSISRTEAADLCKAFNSTLPTMAQMERALSVGFETCRYGFIEGHVVIPRIQPNAICAANHTGVYILISNTSQYDTYCFNASAPPEEDCTSVTHLPNAFDGPITITIVNRDGTRYSQKGEYRTNPEDINPSNPTDDDVSSGSSSERSTSAGYNIFHTHLPTAYPTEDQDSSRVSSNSDHTPITIPTTPRLFSHPKQNQDWTPWSPGESNPEVLLQTTTRMTDVDRSGTSANGENWTREPHSPLIHHEHHDEEEAQHATSTTEAIPSSTIEETATQKEQWVENGWHGKYPQSPKEDSHSTAGTAATAQDSHPDQKTTTQSQEDSSWTYFFDPISHPMGPGHQTERWMDMDSSHSPTSQPSADPNTHLVEDLDRIGPLSMTTQQSHTQSFSTSPGGLEEDKNHPTASTPTSNRTDGRGGREGGHLPEDSAPSVEASPSHSPATNEYRTLIPVTPAKTGFPGVTEVNIAGDSNSNVIHFLSEDHDSSVHPSERSHTTHGSESAGHSSGSQEGGANTTSGPMRKPQIPEWLIILASLLALALILAVCIAVNSRRRCGQKKKLVINNGNGAVGDRKPSGINGEASKSQEMVHLVNKEPSETPDQYTTADETRNLQNVDMKIGV</sequence>
<dbReference type="PROSITE" id="PS50963">
    <property type="entry name" value="LINK_2"/>
    <property type="match status" value="1"/>
</dbReference>
<evidence type="ECO:0000256" key="6">
    <source>
        <dbReference type="ARBA" id="ARBA00022525"/>
    </source>
</evidence>
<evidence type="ECO:0000256" key="25">
    <source>
        <dbReference type="PROSITE-ProRule" id="PRU00323"/>
    </source>
</evidence>
<evidence type="ECO:0000256" key="4">
    <source>
        <dbReference type="ARBA" id="ARBA00020474"/>
    </source>
</evidence>
<dbReference type="AlphaFoldDB" id="A0A8P0P520"/>
<feature type="compositionally biased region" description="Polar residues" evidence="26">
    <location>
        <begin position="446"/>
        <end position="457"/>
    </location>
</feature>
<keyword evidence="10" id="KW-0130">Cell adhesion</keyword>
<dbReference type="Gene3D" id="3.10.100.10">
    <property type="entry name" value="Mannose-Binding Protein A, subunit A"/>
    <property type="match status" value="1"/>
</dbReference>
<feature type="compositionally biased region" description="Polar residues" evidence="26">
    <location>
        <begin position="623"/>
        <end position="632"/>
    </location>
</feature>
<evidence type="ECO:0000256" key="14">
    <source>
        <dbReference type="ARBA" id="ARBA00023157"/>
    </source>
</evidence>
<evidence type="ECO:0000256" key="13">
    <source>
        <dbReference type="ARBA" id="ARBA00023136"/>
    </source>
</evidence>
<evidence type="ECO:0000256" key="21">
    <source>
        <dbReference type="ARBA" id="ARBA00031823"/>
    </source>
</evidence>
<evidence type="ECO:0000256" key="18">
    <source>
        <dbReference type="ARBA" id="ARBA00029917"/>
    </source>
</evidence>
<comment type="caution">
    <text evidence="25">Lacks conserved residue(s) required for the propagation of feature annotation.</text>
</comment>
<feature type="compositionally biased region" description="Polar residues" evidence="26">
    <location>
        <begin position="21"/>
        <end position="33"/>
    </location>
</feature>
<dbReference type="GO" id="GO:0009653">
    <property type="term" value="P:anatomical structure morphogenesis"/>
    <property type="evidence" value="ECO:0007669"/>
    <property type="project" value="UniProtKB-ARBA"/>
</dbReference>
<dbReference type="GO" id="GO:0005576">
    <property type="term" value="C:extracellular region"/>
    <property type="evidence" value="ECO:0007669"/>
    <property type="project" value="UniProtKB-SubCell"/>
</dbReference>
<dbReference type="PANTHER" id="PTHR10225:SF6">
    <property type="entry name" value="CD44 ANTIGEN"/>
    <property type="match status" value="1"/>
</dbReference>
<dbReference type="SMART" id="SM00445">
    <property type="entry name" value="LINK"/>
    <property type="match status" value="1"/>
</dbReference>
<evidence type="ECO:0000256" key="19">
    <source>
        <dbReference type="ARBA" id="ARBA00029928"/>
    </source>
</evidence>
<dbReference type="InterPro" id="IPR016187">
    <property type="entry name" value="CTDL_fold"/>
</dbReference>
<feature type="domain" description="Link" evidence="28">
    <location>
        <begin position="182"/>
        <end position="270"/>
    </location>
</feature>
<feature type="compositionally biased region" description="Polar residues" evidence="26">
    <location>
        <begin position="361"/>
        <end position="376"/>
    </location>
</feature>
<keyword evidence="14" id="KW-1015">Disulfide bond</keyword>
<comment type="subcellular location">
    <subcellularLocation>
        <location evidence="2">Cell membrane</location>
        <topology evidence="2">Single-pass type I membrane protein</topology>
    </subcellularLocation>
    <subcellularLocation>
        <location evidence="1">Cell projection</location>
        <location evidence="1">Microvillus</location>
    </subcellularLocation>
    <subcellularLocation>
        <location evidence="3">Secreted</location>
    </subcellularLocation>
</comment>
<keyword evidence="16" id="KW-0325">Glycoprotein</keyword>
<feature type="region of interest" description="Disordered" evidence="26">
    <location>
        <begin position="351"/>
        <end position="457"/>
    </location>
</feature>
<feature type="compositionally biased region" description="Basic and acidic residues" evidence="26">
    <location>
        <begin position="670"/>
        <end position="682"/>
    </location>
</feature>
<evidence type="ECO:0000259" key="28">
    <source>
        <dbReference type="PROSITE" id="PS50963"/>
    </source>
</evidence>
<dbReference type="PRINTS" id="PR01265">
    <property type="entry name" value="LINKMODULE"/>
</dbReference>
<keyword evidence="15" id="KW-0675">Receptor</keyword>
<feature type="compositionally biased region" description="Basic and acidic residues" evidence="26">
    <location>
        <begin position="602"/>
        <end position="615"/>
    </location>
</feature>
<dbReference type="Pfam" id="PF00193">
    <property type="entry name" value="Xlink"/>
    <property type="match status" value="1"/>
</dbReference>
<dbReference type="PRINTS" id="PR00658">
    <property type="entry name" value="CD44"/>
</dbReference>
<feature type="compositionally biased region" description="Low complexity" evidence="26">
    <location>
        <begin position="100"/>
        <end position="119"/>
    </location>
</feature>
<evidence type="ECO:0000256" key="12">
    <source>
        <dbReference type="ARBA" id="ARBA00022989"/>
    </source>
</evidence>
<feature type="compositionally biased region" description="Polar residues" evidence="26">
    <location>
        <begin position="592"/>
        <end position="601"/>
    </location>
</feature>
<feature type="compositionally biased region" description="Low complexity" evidence="26">
    <location>
        <begin position="569"/>
        <end position="581"/>
    </location>
</feature>